<accession>A0A4S4N305</accession>
<gene>
    <name evidence="9" type="ORF">EUX98_g852</name>
</gene>
<dbReference type="GO" id="GO:0061630">
    <property type="term" value="F:ubiquitin protein ligase activity"/>
    <property type="evidence" value="ECO:0007669"/>
    <property type="project" value="InterPro"/>
</dbReference>
<organism evidence="9 10">
    <name type="scientific">Antrodiella citrinella</name>
    <dbReference type="NCBI Taxonomy" id="2447956"/>
    <lineage>
        <taxon>Eukaryota</taxon>
        <taxon>Fungi</taxon>
        <taxon>Dikarya</taxon>
        <taxon>Basidiomycota</taxon>
        <taxon>Agaricomycotina</taxon>
        <taxon>Agaricomycetes</taxon>
        <taxon>Polyporales</taxon>
        <taxon>Steccherinaceae</taxon>
        <taxon>Antrodiella</taxon>
    </lineage>
</organism>
<feature type="zinc finger region" description="C3H1-type" evidence="5">
    <location>
        <begin position="8"/>
        <end position="36"/>
    </location>
</feature>
<dbReference type="InterPro" id="IPR013083">
    <property type="entry name" value="Znf_RING/FYVE/PHD"/>
</dbReference>
<evidence type="ECO:0000256" key="6">
    <source>
        <dbReference type="SAM" id="MobiDB-lite"/>
    </source>
</evidence>
<evidence type="ECO:0000256" key="3">
    <source>
        <dbReference type="ARBA" id="ARBA00022771"/>
    </source>
</evidence>
<dbReference type="Gene3D" id="4.10.1000.10">
    <property type="entry name" value="Zinc finger, CCCH-type"/>
    <property type="match status" value="1"/>
</dbReference>
<dbReference type="AlphaFoldDB" id="A0A4S4N305"/>
<evidence type="ECO:0000259" key="8">
    <source>
        <dbReference type="PROSITE" id="PS50103"/>
    </source>
</evidence>
<dbReference type="Pfam" id="PF00097">
    <property type="entry name" value="zf-C3HC4"/>
    <property type="match status" value="1"/>
</dbReference>
<keyword evidence="3 5" id="KW-0863">Zinc-finger</keyword>
<evidence type="ECO:0000313" key="10">
    <source>
        <dbReference type="Proteomes" id="UP000308730"/>
    </source>
</evidence>
<proteinExistence type="predicted"/>
<sequence>MGDRPATSKSRGICHYYTTPRGCFAGKNCKFSHGETEKFTPYDKAKVCKFFAAGYCKRGSDCWFVHNAPNKKRSSASGSKAPPAADEDEEEHVCCICMEKPVTYGLLAGCSHIYCIQCIRNWRDRSNKSYEMISSGNTKKCPLCRALSPFVTPSSHFYPDGDPGKEATITQYKSSMSRVACRYFEKSPKSDRFCPFGKDCFYQHLNADGSPYLFDRGVSYYIKQAKRHAQVNDHDEDGSPWLHELSTALEAIRASVPNYLRQHQDNPDEEHGEDWIVDASEDEVGSPAYVRAQEALTQLPYPSHSVMARIALSEPGSPTHGFNFFRTLNNLAHLRLSPQLQSTDSLPLIAHSTNTNGPRFSTVVHGRFPDYVVGPAWDLVRFGAQPESPIILDHPDQLSPSAPSSSDLERLILLHPPAELDEPNLHVSAPALSVDDVAPPVVGPPSPDSDWDVPTSVSEPDPPLLTDGRGRVVWSTTPASRRGRGRAGSAAVPSVQQHKPRLREESAGSERPEVIASPPRGPTLTRARSFPETSSETSGRSPSNHSLLLDGPD</sequence>
<feature type="domain" description="RING-type" evidence="7">
    <location>
        <begin position="94"/>
        <end position="145"/>
    </location>
</feature>
<keyword evidence="2 5" id="KW-0479">Metal-binding</keyword>
<evidence type="ECO:0000259" key="7">
    <source>
        <dbReference type="PROSITE" id="PS50089"/>
    </source>
</evidence>
<dbReference type="InterPro" id="IPR000571">
    <property type="entry name" value="Znf_CCCH"/>
</dbReference>
<keyword evidence="1" id="KW-0808">Transferase</keyword>
<feature type="domain" description="C3H1-type" evidence="8">
    <location>
        <begin position="8"/>
        <end position="36"/>
    </location>
</feature>
<dbReference type="PROSITE" id="PS50089">
    <property type="entry name" value="ZF_RING_2"/>
    <property type="match status" value="1"/>
</dbReference>
<dbReference type="SUPFAM" id="SSF57850">
    <property type="entry name" value="RING/U-box"/>
    <property type="match status" value="1"/>
</dbReference>
<feature type="region of interest" description="Disordered" evidence="6">
    <location>
        <begin position="436"/>
        <end position="553"/>
    </location>
</feature>
<dbReference type="InterPro" id="IPR036855">
    <property type="entry name" value="Znf_CCCH_sf"/>
</dbReference>
<evidence type="ECO:0000256" key="1">
    <source>
        <dbReference type="ARBA" id="ARBA00022679"/>
    </source>
</evidence>
<evidence type="ECO:0000256" key="4">
    <source>
        <dbReference type="ARBA" id="ARBA00022833"/>
    </source>
</evidence>
<dbReference type="InterPro" id="IPR018957">
    <property type="entry name" value="Znf_C3HC4_RING-type"/>
</dbReference>
<dbReference type="SUPFAM" id="SSF90229">
    <property type="entry name" value="CCCH zinc finger"/>
    <property type="match status" value="1"/>
</dbReference>
<name>A0A4S4N305_9APHY</name>
<dbReference type="Proteomes" id="UP000308730">
    <property type="component" value="Unassembled WGS sequence"/>
</dbReference>
<dbReference type="InterPro" id="IPR001841">
    <property type="entry name" value="Znf_RING"/>
</dbReference>
<dbReference type="SMART" id="SM00356">
    <property type="entry name" value="ZnF_C3H1"/>
    <property type="match status" value="3"/>
</dbReference>
<keyword evidence="4 5" id="KW-0862">Zinc</keyword>
<feature type="compositionally biased region" description="Basic and acidic residues" evidence="6">
    <location>
        <begin position="502"/>
        <end position="513"/>
    </location>
</feature>
<evidence type="ECO:0000256" key="2">
    <source>
        <dbReference type="ARBA" id="ARBA00022723"/>
    </source>
</evidence>
<dbReference type="OrthoDB" id="250836at2759"/>
<comment type="caution">
    <text evidence="9">The sequence shown here is derived from an EMBL/GenBank/DDBJ whole genome shotgun (WGS) entry which is preliminary data.</text>
</comment>
<evidence type="ECO:0000256" key="5">
    <source>
        <dbReference type="PROSITE-ProRule" id="PRU00723"/>
    </source>
</evidence>
<feature type="domain" description="C3H1-type" evidence="8">
    <location>
        <begin position="42"/>
        <end position="69"/>
    </location>
</feature>
<dbReference type="CDD" id="cd16521">
    <property type="entry name" value="RING-HC_MKRN"/>
    <property type="match status" value="1"/>
</dbReference>
<dbReference type="PANTHER" id="PTHR11224:SF10">
    <property type="entry name" value="IP09428P-RELATED"/>
    <property type="match status" value="1"/>
</dbReference>
<dbReference type="GO" id="GO:0008270">
    <property type="term" value="F:zinc ion binding"/>
    <property type="evidence" value="ECO:0007669"/>
    <property type="project" value="UniProtKB-KW"/>
</dbReference>
<dbReference type="PROSITE" id="PS50103">
    <property type="entry name" value="ZF_C3H1"/>
    <property type="match status" value="3"/>
</dbReference>
<protein>
    <submittedName>
        <fullName evidence="9">Uncharacterized protein</fullName>
    </submittedName>
</protein>
<dbReference type="InterPro" id="IPR017907">
    <property type="entry name" value="Znf_RING_CS"/>
</dbReference>
<feature type="domain" description="C3H1-type" evidence="8">
    <location>
        <begin position="175"/>
        <end position="207"/>
    </location>
</feature>
<feature type="zinc finger region" description="C3H1-type" evidence="5">
    <location>
        <begin position="175"/>
        <end position="207"/>
    </location>
</feature>
<dbReference type="SMART" id="SM00184">
    <property type="entry name" value="RING"/>
    <property type="match status" value="1"/>
</dbReference>
<keyword evidence="10" id="KW-1185">Reference proteome</keyword>
<reference evidence="9 10" key="1">
    <citation type="submission" date="2019-02" db="EMBL/GenBank/DDBJ databases">
        <title>Genome sequencing of the rare red list fungi Antrodiella citrinella (Flaviporus citrinellus).</title>
        <authorList>
            <person name="Buettner E."/>
            <person name="Kellner H."/>
        </authorList>
    </citation>
    <scope>NUCLEOTIDE SEQUENCE [LARGE SCALE GENOMIC DNA]</scope>
    <source>
        <strain evidence="9 10">DSM 108506</strain>
    </source>
</reference>
<dbReference type="Pfam" id="PF00642">
    <property type="entry name" value="zf-CCCH"/>
    <property type="match status" value="1"/>
</dbReference>
<dbReference type="InterPro" id="IPR045072">
    <property type="entry name" value="MKRN-like"/>
</dbReference>
<dbReference type="Gene3D" id="3.30.40.10">
    <property type="entry name" value="Zinc/RING finger domain, C3HC4 (zinc finger)"/>
    <property type="match status" value="1"/>
</dbReference>
<dbReference type="PANTHER" id="PTHR11224">
    <property type="entry name" value="MAKORIN-RELATED"/>
    <property type="match status" value="1"/>
</dbReference>
<dbReference type="EMBL" id="SGPM01000007">
    <property type="protein sequence ID" value="THH33359.1"/>
    <property type="molecule type" value="Genomic_DNA"/>
</dbReference>
<dbReference type="PROSITE" id="PS00518">
    <property type="entry name" value="ZF_RING_1"/>
    <property type="match status" value="1"/>
</dbReference>
<dbReference type="GO" id="GO:0000209">
    <property type="term" value="P:protein polyubiquitination"/>
    <property type="evidence" value="ECO:0007669"/>
    <property type="project" value="InterPro"/>
</dbReference>
<feature type="zinc finger region" description="C3H1-type" evidence="5">
    <location>
        <begin position="42"/>
        <end position="69"/>
    </location>
</feature>
<feature type="compositionally biased region" description="Polar residues" evidence="6">
    <location>
        <begin position="531"/>
        <end position="546"/>
    </location>
</feature>
<evidence type="ECO:0000313" key="9">
    <source>
        <dbReference type="EMBL" id="THH33359.1"/>
    </source>
</evidence>